<dbReference type="Pfam" id="PF03693">
    <property type="entry name" value="ParD_antitoxin"/>
    <property type="match status" value="1"/>
</dbReference>
<sequence length="85" mass="9264">MSAVKTIDLGEHFGAFVEAQVEAGNFADADAVIRAGLSLLERRDAEDEARIRAAIEEGFASGEPVAFDRDEFLRRMHDLVGSKAQ</sequence>
<name>A0A9X1P4H6_9HYPH</name>
<evidence type="ECO:0000313" key="2">
    <source>
        <dbReference type="Proteomes" id="UP001139035"/>
    </source>
</evidence>
<reference evidence="1" key="1">
    <citation type="submission" date="2022-01" db="EMBL/GenBank/DDBJ databases">
        <title>Jiella avicenniae sp. nov., a novel endophytic bacterium isolated from bark of Avicennia marina.</title>
        <authorList>
            <person name="Tuo L."/>
        </authorList>
    </citation>
    <scope>NUCLEOTIDE SEQUENCE</scope>
    <source>
        <strain evidence="1">CBK1P-4</strain>
    </source>
</reference>
<dbReference type="RefSeq" id="WP_233720694.1">
    <property type="nucleotide sequence ID" value="NZ_JAJUWU010000018.1"/>
</dbReference>
<accession>A0A9X1P4H6</accession>
<dbReference type="PANTHER" id="PTHR36582">
    <property type="entry name" value="ANTITOXIN PARD"/>
    <property type="match status" value="1"/>
</dbReference>
<comment type="caution">
    <text evidence="1">The sequence shown here is derived from an EMBL/GenBank/DDBJ whole genome shotgun (WGS) entry which is preliminary data.</text>
</comment>
<dbReference type="Proteomes" id="UP001139035">
    <property type="component" value="Unassembled WGS sequence"/>
</dbReference>
<dbReference type="NCBIfam" id="TIGR02606">
    <property type="entry name" value="antidote_CC2985"/>
    <property type="match status" value="1"/>
</dbReference>
<dbReference type="PANTHER" id="PTHR36582:SF2">
    <property type="entry name" value="ANTITOXIN PARD"/>
    <property type="match status" value="1"/>
</dbReference>
<dbReference type="AlphaFoldDB" id="A0A9X1P4H6"/>
<gene>
    <name evidence="1" type="ORF">LZD57_17060</name>
</gene>
<keyword evidence="2" id="KW-1185">Reference proteome</keyword>
<proteinExistence type="predicted"/>
<evidence type="ECO:0000313" key="1">
    <source>
        <dbReference type="EMBL" id="MCE7029699.1"/>
    </source>
</evidence>
<dbReference type="InterPro" id="IPR038296">
    <property type="entry name" value="ParD_sf"/>
</dbReference>
<dbReference type="EMBL" id="JAJUWU010000018">
    <property type="protein sequence ID" value="MCE7029699.1"/>
    <property type="molecule type" value="Genomic_DNA"/>
</dbReference>
<dbReference type="InterPro" id="IPR022789">
    <property type="entry name" value="ParD"/>
</dbReference>
<dbReference type="Gene3D" id="6.10.10.120">
    <property type="entry name" value="Antitoxin ParD1-like"/>
    <property type="match status" value="1"/>
</dbReference>
<organism evidence="1 2">
    <name type="scientific">Jiella avicenniae</name>
    <dbReference type="NCBI Taxonomy" id="2907202"/>
    <lineage>
        <taxon>Bacteria</taxon>
        <taxon>Pseudomonadati</taxon>
        <taxon>Pseudomonadota</taxon>
        <taxon>Alphaproteobacteria</taxon>
        <taxon>Hyphomicrobiales</taxon>
        <taxon>Aurantimonadaceae</taxon>
        <taxon>Jiella</taxon>
    </lineage>
</organism>
<protein>
    <submittedName>
        <fullName evidence="1">Type II toxin-antitoxin system ParD family antitoxin</fullName>
    </submittedName>
</protein>